<evidence type="ECO:0000256" key="3">
    <source>
        <dbReference type="ARBA" id="ARBA00022771"/>
    </source>
</evidence>
<evidence type="ECO:0000256" key="6">
    <source>
        <dbReference type="ARBA" id="ARBA00023125"/>
    </source>
</evidence>
<evidence type="ECO:0000256" key="11">
    <source>
        <dbReference type="SAM" id="MobiDB-lite"/>
    </source>
</evidence>
<dbReference type="SUPFAM" id="SSF103612">
    <property type="entry name" value="SBT domain"/>
    <property type="match status" value="1"/>
</dbReference>
<dbReference type="OrthoDB" id="514967at2759"/>
<reference evidence="13" key="1">
    <citation type="journal article" date="2014" name="Nat. Commun.">
        <title>The tobacco genome sequence and its comparison with those of tomato and potato.</title>
        <authorList>
            <person name="Sierro N."/>
            <person name="Battey J.N."/>
            <person name="Ouadi S."/>
            <person name="Bakaher N."/>
            <person name="Bovet L."/>
            <person name="Willig A."/>
            <person name="Goepfert S."/>
            <person name="Peitsch M.C."/>
            <person name="Ivanov N.V."/>
        </authorList>
    </citation>
    <scope>NUCLEOTIDE SEQUENCE [LARGE SCALE GENOMIC DNA]</scope>
</reference>
<evidence type="ECO:0000256" key="5">
    <source>
        <dbReference type="ARBA" id="ARBA00023015"/>
    </source>
</evidence>
<dbReference type="GO" id="GO:0000976">
    <property type="term" value="F:transcription cis-regulatory region binding"/>
    <property type="evidence" value="ECO:0000318"/>
    <property type="project" value="GO_Central"/>
</dbReference>
<evidence type="ECO:0000256" key="1">
    <source>
        <dbReference type="ARBA" id="ARBA00004123"/>
    </source>
</evidence>
<dbReference type="InterPro" id="IPR036893">
    <property type="entry name" value="SBP_sf"/>
</dbReference>
<dbReference type="OMA" id="ASSMKCC"/>
<feature type="compositionally biased region" description="Low complexity" evidence="11">
    <location>
        <begin position="25"/>
        <end position="38"/>
    </location>
</feature>
<evidence type="ECO:0000256" key="7">
    <source>
        <dbReference type="ARBA" id="ARBA00023163"/>
    </source>
</evidence>
<dbReference type="GeneID" id="107789550"/>
<dbReference type="Gene3D" id="4.10.1100.10">
    <property type="entry name" value="Transcription factor, SBP-box domain"/>
    <property type="match status" value="1"/>
</dbReference>
<dbReference type="AlphaFoldDB" id="A0A1S3ZR67"/>
<evidence type="ECO:0000256" key="4">
    <source>
        <dbReference type="ARBA" id="ARBA00022833"/>
    </source>
</evidence>
<keyword evidence="13" id="KW-1185">Reference proteome</keyword>
<feature type="compositionally biased region" description="Basic residues" evidence="11">
    <location>
        <begin position="115"/>
        <end position="125"/>
    </location>
</feature>
<comment type="subcellular location">
    <subcellularLocation>
        <location evidence="1">Nucleus</location>
    </subcellularLocation>
</comment>
<feature type="region of interest" description="Disordered" evidence="11">
    <location>
        <begin position="1"/>
        <end position="44"/>
    </location>
</feature>
<evidence type="ECO:0000256" key="10">
    <source>
        <dbReference type="PROSITE-ProRule" id="PRU00470"/>
    </source>
</evidence>
<evidence type="ECO:0000256" key="2">
    <source>
        <dbReference type="ARBA" id="ARBA00022723"/>
    </source>
</evidence>
<dbReference type="InterPro" id="IPR004333">
    <property type="entry name" value="SBP_dom"/>
</dbReference>
<dbReference type="PROSITE" id="PS51141">
    <property type="entry name" value="ZF_SBP"/>
    <property type="match status" value="1"/>
</dbReference>
<keyword evidence="8" id="KW-0539">Nucleus</keyword>
<proteinExistence type="predicted"/>
<dbReference type="RefSeq" id="XP_016466876.1">
    <property type="nucleotide sequence ID" value="XM_016611390.1"/>
</dbReference>
<dbReference type="Pfam" id="PF03110">
    <property type="entry name" value="SBP"/>
    <property type="match status" value="1"/>
</dbReference>
<dbReference type="PaxDb" id="4097-A0A1S3ZR67"/>
<keyword evidence="7" id="KW-0804">Transcription</keyword>
<organism evidence="13 14">
    <name type="scientific">Nicotiana tabacum</name>
    <name type="common">Common tobacco</name>
    <dbReference type="NCBI Taxonomy" id="4097"/>
    <lineage>
        <taxon>Eukaryota</taxon>
        <taxon>Viridiplantae</taxon>
        <taxon>Streptophyta</taxon>
        <taxon>Embryophyta</taxon>
        <taxon>Tracheophyta</taxon>
        <taxon>Spermatophyta</taxon>
        <taxon>Magnoliopsida</taxon>
        <taxon>eudicotyledons</taxon>
        <taxon>Gunneridae</taxon>
        <taxon>Pentapetalae</taxon>
        <taxon>asterids</taxon>
        <taxon>lamiids</taxon>
        <taxon>Solanales</taxon>
        <taxon>Solanaceae</taxon>
        <taxon>Nicotianoideae</taxon>
        <taxon>Nicotianeae</taxon>
        <taxon>Nicotiana</taxon>
    </lineage>
</organism>
<dbReference type="GO" id="GO:0008270">
    <property type="term" value="F:zinc ion binding"/>
    <property type="evidence" value="ECO:0007669"/>
    <property type="project" value="UniProtKB-KW"/>
</dbReference>
<keyword evidence="4" id="KW-0862">Zinc</keyword>
<dbReference type="PANTHER" id="PTHR31251:SF216">
    <property type="entry name" value="SQUAMOSA PROMOTER-BINDING-LIKE PROTEIN 3"/>
    <property type="match status" value="1"/>
</dbReference>
<dbReference type="FunFam" id="4.10.1100.10:FF:000001">
    <property type="entry name" value="Squamosa promoter-binding-like protein 14"/>
    <property type="match status" value="1"/>
</dbReference>
<feature type="compositionally biased region" description="Polar residues" evidence="11">
    <location>
        <begin position="133"/>
        <end position="143"/>
    </location>
</feature>
<feature type="domain" description="SBP-type" evidence="12">
    <location>
        <begin position="48"/>
        <end position="125"/>
    </location>
</feature>
<dbReference type="KEGG" id="nta:107789550"/>
<evidence type="ECO:0000256" key="9">
    <source>
        <dbReference type="ARBA" id="ARBA00056472"/>
    </source>
</evidence>
<dbReference type="InterPro" id="IPR044817">
    <property type="entry name" value="SBP-like"/>
</dbReference>
<keyword evidence="2" id="KW-0479">Metal-binding</keyword>
<protein>
    <submittedName>
        <fullName evidence="14">Squamosa promoter-binding-like protein 3</fullName>
    </submittedName>
    <submittedName>
        <fullName evidence="14">Uncharacterized protein LOC107789550</fullName>
    </submittedName>
</protein>
<evidence type="ECO:0000256" key="8">
    <source>
        <dbReference type="ARBA" id="ARBA00023242"/>
    </source>
</evidence>
<evidence type="ECO:0000313" key="13">
    <source>
        <dbReference type="Proteomes" id="UP000790787"/>
    </source>
</evidence>
<dbReference type="GO" id="GO:0001216">
    <property type="term" value="F:DNA-binding transcription activator activity"/>
    <property type="evidence" value="ECO:0000318"/>
    <property type="project" value="GO_Central"/>
</dbReference>
<keyword evidence="5" id="KW-0805">Transcription regulation</keyword>
<feature type="region of interest" description="Disordered" evidence="11">
    <location>
        <begin position="115"/>
        <end position="144"/>
    </location>
</feature>
<dbReference type="Proteomes" id="UP000790787">
    <property type="component" value="Chromosome 12"/>
</dbReference>
<sequence length="171" mass="19316">MEAADNNDLFIFATDNDDKKKRTPSYNNRSSSSSNNNNEKIKGSSTSMRCCQADKCTVDLSDAKQYHKRHKVCEYHAKAQAVVVAGLRQRFCQQCSRFHEVGEFDESKRSCRRRLAGHNERRRKTTTTSSSSDQSNAEVSSSRKAIIGTDTHQIINFQENAAAGYKHFQIG</sequence>
<comment type="function">
    <text evidence="9">Probable transcriptional factor. Binds to the promoter of the SQUAMOSA gene.</text>
</comment>
<keyword evidence="6" id="KW-0238">DNA-binding</keyword>
<name>A0A1S3ZR67_TOBAC</name>
<evidence type="ECO:0000259" key="12">
    <source>
        <dbReference type="PROSITE" id="PS51141"/>
    </source>
</evidence>
<keyword evidence="3 10" id="KW-0863">Zinc-finger</keyword>
<reference evidence="14" key="2">
    <citation type="submission" date="2025-08" db="UniProtKB">
        <authorList>
            <consortium name="RefSeq"/>
        </authorList>
    </citation>
    <scope>IDENTIFICATION</scope>
    <source>
        <tissue evidence="14">Leaf</tissue>
    </source>
</reference>
<evidence type="ECO:0000313" key="14">
    <source>
        <dbReference type="RefSeq" id="XP_016466876.1"/>
    </source>
</evidence>
<dbReference type="GO" id="GO:0005634">
    <property type="term" value="C:nucleus"/>
    <property type="evidence" value="ECO:0000318"/>
    <property type="project" value="GO_Central"/>
</dbReference>
<dbReference type="RefSeq" id="XP_016466876.1">
    <property type="nucleotide sequence ID" value="XM_016611390.2"/>
</dbReference>
<gene>
    <name evidence="14" type="primary">LOC107789550</name>
</gene>
<dbReference type="PANTHER" id="PTHR31251">
    <property type="entry name" value="SQUAMOSA PROMOTER-BINDING-LIKE PROTEIN 4"/>
    <property type="match status" value="1"/>
</dbReference>
<dbReference type="SMR" id="A0A1S3ZR67"/>
<accession>A0A1S3ZR67</accession>
<dbReference type="STRING" id="4097.A0A1S3ZR67"/>